<dbReference type="PANTHER" id="PTHR34838:SF3">
    <property type="entry name" value="OS08G0142100 PROTEIN"/>
    <property type="match status" value="1"/>
</dbReference>
<proteinExistence type="predicted"/>
<comment type="caution">
    <text evidence="1">The sequence shown here is derived from an EMBL/GenBank/DDBJ whole genome shotgun (WGS) entry which is preliminary data.</text>
</comment>
<organism evidence="1 2">
    <name type="scientific">Oryza meyeriana var. granulata</name>
    <dbReference type="NCBI Taxonomy" id="110450"/>
    <lineage>
        <taxon>Eukaryota</taxon>
        <taxon>Viridiplantae</taxon>
        <taxon>Streptophyta</taxon>
        <taxon>Embryophyta</taxon>
        <taxon>Tracheophyta</taxon>
        <taxon>Spermatophyta</taxon>
        <taxon>Magnoliopsida</taxon>
        <taxon>Liliopsida</taxon>
        <taxon>Poales</taxon>
        <taxon>Poaceae</taxon>
        <taxon>BOP clade</taxon>
        <taxon>Oryzoideae</taxon>
        <taxon>Oryzeae</taxon>
        <taxon>Oryzinae</taxon>
        <taxon>Oryza</taxon>
        <taxon>Oryza meyeriana</taxon>
    </lineage>
</organism>
<protein>
    <submittedName>
        <fullName evidence="1">Uncharacterized protein</fullName>
    </submittedName>
</protein>
<evidence type="ECO:0000313" key="2">
    <source>
        <dbReference type="Proteomes" id="UP000479710"/>
    </source>
</evidence>
<dbReference type="OrthoDB" id="676883at2759"/>
<evidence type="ECO:0000313" key="1">
    <source>
        <dbReference type="EMBL" id="KAF0901197.1"/>
    </source>
</evidence>
<keyword evidence="2" id="KW-1185">Reference proteome</keyword>
<dbReference type="AlphaFoldDB" id="A0A6G1CMA4"/>
<gene>
    <name evidence="1" type="ORF">E2562_038320</name>
</gene>
<reference evidence="1 2" key="1">
    <citation type="submission" date="2019-11" db="EMBL/GenBank/DDBJ databases">
        <title>Whole genome sequence of Oryza granulata.</title>
        <authorList>
            <person name="Li W."/>
        </authorList>
    </citation>
    <scope>NUCLEOTIDE SEQUENCE [LARGE SCALE GENOMIC DNA]</scope>
    <source>
        <strain evidence="2">cv. Menghai</strain>
        <tissue evidence="1">Leaf</tissue>
    </source>
</reference>
<sequence>MSQICANMLGTSPEAQEVTSYVLTAFATVKAQQDPSASEEMKSACRISFGEIETAQELVTGMTDNLHSCWLTDIRIAAIDDCATALLRADDHTPLHRMVLFNRDQSVLTLRLAILLVPNKLGVASYLHI</sequence>
<name>A0A6G1CMA4_9ORYZ</name>
<accession>A0A6G1CMA4</accession>
<dbReference type="EMBL" id="SPHZ02000009">
    <property type="protein sequence ID" value="KAF0901197.1"/>
    <property type="molecule type" value="Genomic_DNA"/>
</dbReference>
<dbReference type="PANTHER" id="PTHR34838">
    <property type="entry name" value="OS08G0142100 PROTEIN-RELATED"/>
    <property type="match status" value="1"/>
</dbReference>
<dbReference type="Proteomes" id="UP000479710">
    <property type="component" value="Unassembled WGS sequence"/>
</dbReference>